<feature type="domain" description="F-box associated beta-propeller type 1" evidence="1">
    <location>
        <begin position="64"/>
        <end position="282"/>
    </location>
</feature>
<reference evidence="2" key="1">
    <citation type="submission" date="2023-03" db="EMBL/GenBank/DDBJ databases">
        <title>Chromosome-scale reference genome and RAD-based genetic map of yellow starthistle (Centaurea solstitialis) reveal putative structural variation and QTLs associated with invader traits.</title>
        <authorList>
            <person name="Reatini B."/>
            <person name="Cang F.A."/>
            <person name="Jiang Q."/>
            <person name="Mckibben M.T.W."/>
            <person name="Barker M.S."/>
            <person name="Rieseberg L.H."/>
            <person name="Dlugosch K.M."/>
        </authorList>
    </citation>
    <scope>NUCLEOTIDE SEQUENCE</scope>
    <source>
        <strain evidence="2">CAN-66</strain>
        <tissue evidence="2">Leaf</tissue>
    </source>
</reference>
<dbReference type="PANTHER" id="PTHR31672:SF13">
    <property type="entry name" value="F-BOX PROTEIN CPR30-LIKE"/>
    <property type="match status" value="1"/>
</dbReference>
<sequence length="325" mass="37163">MFTKMRLHHVNNQNHPKQLLIPSKGPCKYFRTIDCETPKVGLSVNRSIPFEANCDEMSIIASFHGLVCVAIDNLQPRIGWYKDIILWNPLTGEYKTLPTDNMHLNGFTTHATGFGLYYSCCDDDYKLLRVTVYKDAFIYSLKSDSWWKVESSSCRLLKSWNSSCFLNEDLYFLAAAVNKINDWSYSIIRFDTKVEKFTEIAAPSLEVVGKCRRSLTVVSGCVHLCVSSVGITSADKLELWKMDGDGEWTKVVSCCHTLFKYMDNQPLHLMKNGNWLVGSADERYAYEVDLEMKTRKRVRTKTPTDGPVRLLWGGKFVETIVSLNK</sequence>
<dbReference type="Pfam" id="PF07734">
    <property type="entry name" value="FBA_1"/>
    <property type="match status" value="1"/>
</dbReference>
<dbReference type="InterPro" id="IPR006527">
    <property type="entry name" value="F-box-assoc_dom_typ1"/>
</dbReference>
<evidence type="ECO:0000259" key="1">
    <source>
        <dbReference type="Pfam" id="PF07734"/>
    </source>
</evidence>
<dbReference type="SUPFAM" id="SSF50965">
    <property type="entry name" value="Galactose oxidase, central domain"/>
    <property type="match status" value="1"/>
</dbReference>
<evidence type="ECO:0000313" key="3">
    <source>
        <dbReference type="Proteomes" id="UP001172457"/>
    </source>
</evidence>
<dbReference type="PANTHER" id="PTHR31672">
    <property type="entry name" value="BNACNNG10540D PROTEIN"/>
    <property type="match status" value="1"/>
</dbReference>
<accession>A0AA38T0Q0</accession>
<dbReference type="AlphaFoldDB" id="A0AA38T0Q0"/>
<gene>
    <name evidence="2" type="ORF">OSB04_028509</name>
</gene>
<proteinExistence type="predicted"/>
<dbReference type="NCBIfam" id="TIGR01640">
    <property type="entry name" value="F_box_assoc_1"/>
    <property type="match status" value="1"/>
</dbReference>
<comment type="caution">
    <text evidence="2">The sequence shown here is derived from an EMBL/GenBank/DDBJ whole genome shotgun (WGS) entry which is preliminary data.</text>
</comment>
<keyword evidence="3" id="KW-1185">Reference proteome</keyword>
<dbReference type="InterPro" id="IPR011043">
    <property type="entry name" value="Gal_Oxase/kelch_b-propeller"/>
</dbReference>
<dbReference type="Proteomes" id="UP001172457">
    <property type="component" value="Chromosome 7"/>
</dbReference>
<dbReference type="EMBL" id="JARYMX010000007">
    <property type="protein sequence ID" value="KAJ9542003.1"/>
    <property type="molecule type" value="Genomic_DNA"/>
</dbReference>
<name>A0AA38T0Q0_9ASTR</name>
<dbReference type="InterPro" id="IPR017451">
    <property type="entry name" value="F-box-assoc_interact_dom"/>
</dbReference>
<organism evidence="2 3">
    <name type="scientific">Centaurea solstitialis</name>
    <name type="common">yellow star-thistle</name>
    <dbReference type="NCBI Taxonomy" id="347529"/>
    <lineage>
        <taxon>Eukaryota</taxon>
        <taxon>Viridiplantae</taxon>
        <taxon>Streptophyta</taxon>
        <taxon>Embryophyta</taxon>
        <taxon>Tracheophyta</taxon>
        <taxon>Spermatophyta</taxon>
        <taxon>Magnoliopsida</taxon>
        <taxon>eudicotyledons</taxon>
        <taxon>Gunneridae</taxon>
        <taxon>Pentapetalae</taxon>
        <taxon>asterids</taxon>
        <taxon>campanulids</taxon>
        <taxon>Asterales</taxon>
        <taxon>Asteraceae</taxon>
        <taxon>Carduoideae</taxon>
        <taxon>Cardueae</taxon>
        <taxon>Centaureinae</taxon>
        <taxon>Centaurea</taxon>
    </lineage>
</organism>
<evidence type="ECO:0000313" key="2">
    <source>
        <dbReference type="EMBL" id="KAJ9542003.1"/>
    </source>
</evidence>
<dbReference type="InterPro" id="IPR050796">
    <property type="entry name" value="SCF_F-box_component"/>
</dbReference>
<protein>
    <recommendedName>
        <fullName evidence="1">F-box associated beta-propeller type 1 domain-containing protein</fullName>
    </recommendedName>
</protein>